<feature type="compositionally biased region" description="Polar residues" evidence="1">
    <location>
        <begin position="220"/>
        <end position="231"/>
    </location>
</feature>
<organism evidence="3 4">
    <name type="scientific">Lepidopterella palustris CBS 459.81</name>
    <dbReference type="NCBI Taxonomy" id="1314670"/>
    <lineage>
        <taxon>Eukaryota</taxon>
        <taxon>Fungi</taxon>
        <taxon>Dikarya</taxon>
        <taxon>Ascomycota</taxon>
        <taxon>Pezizomycotina</taxon>
        <taxon>Dothideomycetes</taxon>
        <taxon>Pleosporomycetidae</taxon>
        <taxon>Mytilinidiales</taxon>
        <taxon>Argynnaceae</taxon>
        <taxon>Lepidopterella</taxon>
    </lineage>
</organism>
<feature type="region of interest" description="Disordered" evidence="1">
    <location>
        <begin position="389"/>
        <end position="451"/>
    </location>
</feature>
<name>A0A8E2JGR6_9PEZI</name>
<evidence type="ECO:0000256" key="1">
    <source>
        <dbReference type="SAM" id="MobiDB-lite"/>
    </source>
</evidence>
<reference evidence="3 4" key="1">
    <citation type="journal article" date="2016" name="Nat. Commun.">
        <title>Ectomycorrhizal ecology is imprinted in the genome of the dominant symbiotic fungus Cenococcum geophilum.</title>
        <authorList>
            <consortium name="DOE Joint Genome Institute"/>
            <person name="Peter M."/>
            <person name="Kohler A."/>
            <person name="Ohm R.A."/>
            <person name="Kuo A."/>
            <person name="Krutzmann J."/>
            <person name="Morin E."/>
            <person name="Arend M."/>
            <person name="Barry K.W."/>
            <person name="Binder M."/>
            <person name="Choi C."/>
            <person name="Clum A."/>
            <person name="Copeland A."/>
            <person name="Grisel N."/>
            <person name="Haridas S."/>
            <person name="Kipfer T."/>
            <person name="LaButti K."/>
            <person name="Lindquist E."/>
            <person name="Lipzen A."/>
            <person name="Maire R."/>
            <person name="Meier B."/>
            <person name="Mihaltcheva S."/>
            <person name="Molinier V."/>
            <person name="Murat C."/>
            <person name="Poggeler S."/>
            <person name="Quandt C.A."/>
            <person name="Sperisen C."/>
            <person name="Tritt A."/>
            <person name="Tisserant E."/>
            <person name="Crous P.W."/>
            <person name="Henrissat B."/>
            <person name="Nehls U."/>
            <person name="Egli S."/>
            <person name="Spatafora J.W."/>
            <person name="Grigoriev I.V."/>
            <person name="Martin F.M."/>
        </authorList>
    </citation>
    <scope>NUCLEOTIDE SEQUENCE [LARGE SCALE GENOMIC DNA]</scope>
    <source>
        <strain evidence="3 4">CBS 459.81</strain>
    </source>
</reference>
<dbReference type="EMBL" id="KV744900">
    <property type="protein sequence ID" value="OCK82055.1"/>
    <property type="molecule type" value="Genomic_DNA"/>
</dbReference>
<accession>A0A8E2JGR6</accession>
<keyword evidence="4" id="KW-1185">Reference proteome</keyword>
<proteinExistence type="predicted"/>
<keyword evidence="2" id="KW-0472">Membrane</keyword>
<feature type="transmembrane region" description="Helical" evidence="2">
    <location>
        <begin position="471"/>
        <end position="492"/>
    </location>
</feature>
<keyword evidence="2" id="KW-0812">Transmembrane</keyword>
<evidence type="ECO:0000256" key="2">
    <source>
        <dbReference type="SAM" id="Phobius"/>
    </source>
</evidence>
<dbReference type="OrthoDB" id="3930078at2759"/>
<feature type="compositionally biased region" description="Basic residues" evidence="1">
    <location>
        <begin position="288"/>
        <end position="302"/>
    </location>
</feature>
<dbReference type="AlphaFoldDB" id="A0A8E2JGR6"/>
<evidence type="ECO:0000313" key="3">
    <source>
        <dbReference type="EMBL" id="OCK82055.1"/>
    </source>
</evidence>
<gene>
    <name evidence="3" type="ORF">K432DRAFT_391605</name>
</gene>
<evidence type="ECO:0000313" key="4">
    <source>
        <dbReference type="Proteomes" id="UP000250266"/>
    </source>
</evidence>
<dbReference type="Proteomes" id="UP000250266">
    <property type="component" value="Unassembled WGS sequence"/>
</dbReference>
<keyword evidence="2" id="KW-1133">Transmembrane helix</keyword>
<feature type="region of interest" description="Disordered" evidence="1">
    <location>
        <begin position="220"/>
        <end position="249"/>
    </location>
</feature>
<feature type="region of interest" description="Disordered" evidence="1">
    <location>
        <begin position="277"/>
        <end position="347"/>
    </location>
</feature>
<protein>
    <submittedName>
        <fullName evidence="3">Uncharacterized protein</fullName>
    </submittedName>
</protein>
<feature type="compositionally biased region" description="Polar residues" evidence="1">
    <location>
        <begin position="392"/>
        <end position="408"/>
    </location>
</feature>
<sequence length="514" mass="57064">MDDFTTGRFPNSNTGHLSPSTVSILAHHAPEPLEEVLTLSAFSKPGSTHNADQLSPERRTRWRSNLNKCRMEIRSSPITGTTTPWSRKTSSATILTERSGNQPAFESDAFAVNMPTTREHIEPTHGEFRARLPSPSSAQVAAYQHYAERARRSASHEYHLEHIPARIVSYDHAYENMPSNTQYVLELDATPPSSLHLDSPRAFSTSLSACPVEPYYYTSNPRSVSSSSQHSITRKPFGESPSHQSNDAPYVRYRTVATSSREPASGHRRLYHDVECGAEHSPSISPKGKWKAKVRNKQKHHDRTQSQQQADKPPKESWWSLYTRSIPQPAPATAPQPTHLPFSSPKPTQSYAIKVAPSFWHTAPQFSTTSVTPPPNTARPHTKASAWLRPATTPSHPQNSSTSATTTGYIDPFAPSPPPLHPHTTTATSPRKLARSPGPRPPPSLSTHPSTVTPKFRAAAFEAEPAQVKRLATLILKICLVVYVAVGLYYILDAVRETIWIMMWPVRVTGTVWR</sequence>